<dbReference type="SUPFAM" id="SSF53738">
    <property type="entry name" value="Phosphoglucomutase, first 3 domains"/>
    <property type="match status" value="3"/>
</dbReference>
<organism evidence="12 13">
    <name type="scientific">Arcobacter caeni</name>
    <dbReference type="NCBI Taxonomy" id="1912877"/>
    <lineage>
        <taxon>Bacteria</taxon>
        <taxon>Pseudomonadati</taxon>
        <taxon>Campylobacterota</taxon>
        <taxon>Epsilonproteobacteria</taxon>
        <taxon>Campylobacterales</taxon>
        <taxon>Arcobacteraceae</taxon>
        <taxon>Arcobacter</taxon>
    </lineage>
</organism>
<comment type="caution">
    <text evidence="12">The sequence shown here is derived from an EMBL/GenBank/DDBJ whole genome shotgun (WGS) entry which is preliminary data.</text>
</comment>
<evidence type="ECO:0000256" key="5">
    <source>
        <dbReference type="ARBA" id="ARBA00022842"/>
    </source>
</evidence>
<dbReference type="GO" id="GO:0000287">
    <property type="term" value="F:magnesium ion binding"/>
    <property type="evidence" value="ECO:0007669"/>
    <property type="project" value="InterPro"/>
</dbReference>
<evidence type="ECO:0000313" key="12">
    <source>
        <dbReference type="EMBL" id="PUE65898.1"/>
    </source>
</evidence>
<dbReference type="InterPro" id="IPR005845">
    <property type="entry name" value="A-D-PHexomutase_a/b/a-II"/>
</dbReference>
<dbReference type="Pfam" id="PF02878">
    <property type="entry name" value="PGM_PMM_I"/>
    <property type="match status" value="1"/>
</dbReference>
<evidence type="ECO:0000256" key="1">
    <source>
        <dbReference type="ARBA" id="ARBA00001946"/>
    </source>
</evidence>
<evidence type="ECO:0000259" key="10">
    <source>
        <dbReference type="Pfam" id="PF02879"/>
    </source>
</evidence>
<feature type="domain" description="Alpha-D-phosphohexomutase alpha/beta/alpha" evidence="9">
    <location>
        <begin position="39"/>
        <end position="179"/>
    </location>
</feature>
<feature type="domain" description="Alpha-D-phosphohexomutase alpha/beta/alpha" evidence="10">
    <location>
        <begin position="209"/>
        <end position="314"/>
    </location>
</feature>
<evidence type="ECO:0000256" key="2">
    <source>
        <dbReference type="ARBA" id="ARBA00010231"/>
    </source>
</evidence>
<dbReference type="InterPro" id="IPR016055">
    <property type="entry name" value="A-D-PHexomutase_a/b/a-I/II/III"/>
</dbReference>
<dbReference type="AlphaFoldDB" id="A0A363D3I4"/>
<keyword evidence="6" id="KW-0413">Isomerase</keyword>
<dbReference type="GO" id="GO:0005829">
    <property type="term" value="C:cytosol"/>
    <property type="evidence" value="ECO:0007669"/>
    <property type="project" value="TreeGrafter"/>
</dbReference>
<dbReference type="PANTHER" id="PTHR22573">
    <property type="entry name" value="PHOSPHOHEXOMUTASE FAMILY MEMBER"/>
    <property type="match status" value="1"/>
</dbReference>
<evidence type="ECO:0000259" key="9">
    <source>
        <dbReference type="Pfam" id="PF02878"/>
    </source>
</evidence>
<feature type="domain" description="Alpha-D-phosphohexomutase C-terminal" evidence="8">
    <location>
        <begin position="472"/>
        <end position="534"/>
    </location>
</feature>
<dbReference type="Proteomes" id="UP000251135">
    <property type="component" value="Unassembled WGS sequence"/>
</dbReference>
<dbReference type="EMBL" id="MUXE01000003">
    <property type="protein sequence ID" value="PUE65898.1"/>
    <property type="molecule type" value="Genomic_DNA"/>
</dbReference>
<dbReference type="NCBIfam" id="TIGR01132">
    <property type="entry name" value="pgm"/>
    <property type="match status" value="1"/>
</dbReference>
<keyword evidence="4 7" id="KW-0479">Metal-binding</keyword>
<comment type="similarity">
    <text evidence="2 7">Belongs to the phosphohexose mutase family.</text>
</comment>
<evidence type="ECO:0000256" key="4">
    <source>
        <dbReference type="ARBA" id="ARBA00022723"/>
    </source>
</evidence>
<dbReference type="InterPro" id="IPR045244">
    <property type="entry name" value="PGM"/>
</dbReference>
<dbReference type="InterPro" id="IPR005846">
    <property type="entry name" value="A-D-PHexomutase_a/b/a-III"/>
</dbReference>
<dbReference type="InterPro" id="IPR005843">
    <property type="entry name" value="A-D-PHexomutase_C"/>
</dbReference>
<protein>
    <submittedName>
        <fullName evidence="12">Phosphoglucomutase, alpha-D-glucose phosphate-specific</fullName>
    </submittedName>
</protein>
<dbReference type="CDD" id="cd05801">
    <property type="entry name" value="PGM_like3"/>
    <property type="match status" value="1"/>
</dbReference>
<dbReference type="Pfam" id="PF02879">
    <property type="entry name" value="PGM_PMM_II"/>
    <property type="match status" value="1"/>
</dbReference>
<accession>A0A363D3I4</accession>
<dbReference type="OrthoDB" id="9806956at2"/>
<evidence type="ECO:0000256" key="7">
    <source>
        <dbReference type="RuleBase" id="RU004326"/>
    </source>
</evidence>
<dbReference type="GO" id="GO:0004614">
    <property type="term" value="F:phosphoglucomutase activity"/>
    <property type="evidence" value="ECO:0007669"/>
    <property type="project" value="InterPro"/>
</dbReference>
<dbReference type="Gene3D" id="3.30.310.50">
    <property type="entry name" value="Alpha-D-phosphohexomutase, C-terminal domain"/>
    <property type="match status" value="1"/>
</dbReference>
<dbReference type="Pfam" id="PF00408">
    <property type="entry name" value="PGM_PMM_IV"/>
    <property type="match status" value="1"/>
</dbReference>
<name>A0A363D3I4_9BACT</name>
<keyword evidence="13" id="KW-1185">Reference proteome</keyword>
<feature type="domain" description="Alpha-D-phosphohexomutase alpha/beta/alpha" evidence="11">
    <location>
        <begin position="320"/>
        <end position="437"/>
    </location>
</feature>
<evidence type="ECO:0000259" key="11">
    <source>
        <dbReference type="Pfam" id="PF02880"/>
    </source>
</evidence>
<evidence type="ECO:0000259" key="8">
    <source>
        <dbReference type="Pfam" id="PF00408"/>
    </source>
</evidence>
<sequence length="545" mass="60161">MINNLAGKKAPKEILENIEKLIEAYYINKPDINVQSQKVSFGTSGHRGSSTKSSFNEEHILAITQALCEYRKNAAINGIMHIGIDTHALSTPAQITALQVFLANEVQCKIAPKNTYTPTPVMSFTIIESNKNSKDLNDGVIITPSHNPPCDGGFKYNTPNGGPSDTDVTSVIEKRANEILKDGLKDVKFIAKEKIYESKFLEIADFITPYVKALDTIIDMDLIKNANLNIGVDPLGGSGLEVYKKINEIYGLNLDIVNEVIDPTFSFMSCDHDGKIRMDCSSPYAMASLIQLANKYDIAFANDPDFDRHGIVTKSVGLMNPNHYLTVAIWYLFSNRKSWKNDLGVGKTLVSSSMIDKVVKSLDKKLYEVPVGFKWFVEGLFDGSLAFGGEESAGASFLRKDGSVWSTDKDGIILNLLAAEITAKLKKDPGVIYQEFEKEFGKAYYKRVDAVANYEQKAKLKNLSVKDITSKTLAGEEIENIYTNASGNNASIGGLKVTTKSGWFAARPSGTEDIYKIYAESFIDEEHLELLIKEAQDLVTKSIEA</sequence>
<gene>
    <name evidence="12" type="ORF">B0174_03470</name>
</gene>
<dbReference type="InterPro" id="IPR036900">
    <property type="entry name" value="A-D-PHexomutase_C_sf"/>
</dbReference>
<dbReference type="RefSeq" id="WP_108558260.1">
    <property type="nucleotide sequence ID" value="NZ_MUXE01000003.1"/>
</dbReference>
<reference evidence="12 13" key="1">
    <citation type="submission" date="2017-02" db="EMBL/GenBank/DDBJ databases">
        <title>Arcobacter caeni sp. nov, a new Arcobacter species isolated from reclaimed water.</title>
        <authorList>
            <person name="Figueras M.J."/>
            <person name="Perez-Cataluna A."/>
            <person name="Salas-Masso N."/>
        </authorList>
    </citation>
    <scope>NUCLEOTIDE SEQUENCE [LARGE SCALE GENOMIC DNA]</scope>
    <source>
        <strain evidence="12 13">RW17-10</strain>
    </source>
</reference>
<evidence type="ECO:0000256" key="6">
    <source>
        <dbReference type="ARBA" id="ARBA00023235"/>
    </source>
</evidence>
<proteinExistence type="inferred from homology"/>
<dbReference type="Gene3D" id="3.40.120.10">
    <property type="entry name" value="Alpha-D-Glucose-1,6-Bisphosphate, subunit A, domain 3"/>
    <property type="match status" value="3"/>
</dbReference>
<keyword evidence="3" id="KW-0597">Phosphoprotein</keyword>
<dbReference type="GO" id="GO:0005975">
    <property type="term" value="P:carbohydrate metabolic process"/>
    <property type="evidence" value="ECO:0007669"/>
    <property type="project" value="InterPro"/>
</dbReference>
<dbReference type="InterPro" id="IPR005844">
    <property type="entry name" value="A-D-PHexomutase_a/b/a-I"/>
</dbReference>
<dbReference type="Pfam" id="PF02880">
    <property type="entry name" value="PGM_PMM_III"/>
    <property type="match status" value="1"/>
</dbReference>
<dbReference type="InterPro" id="IPR016066">
    <property type="entry name" value="A-D-PHexomutase_CS"/>
</dbReference>
<keyword evidence="5 7" id="KW-0460">Magnesium</keyword>
<evidence type="ECO:0000313" key="13">
    <source>
        <dbReference type="Proteomes" id="UP000251135"/>
    </source>
</evidence>
<dbReference type="PANTHER" id="PTHR22573:SF57">
    <property type="entry name" value="PHOSPHOGLUCOMUTASE"/>
    <property type="match status" value="1"/>
</dbReference>
<dbReference type="PROSITE" id="PS00710">
    <property type="entry name" value="PGM_PMM"/>
    <property type="match status" value="1"/>
</dbReference>
<comment type="cofactor">
    <cofactor evidence="1">
        <name>Mg(2+)</name>
        <dbReference type="ChEBI" id="CHEBI:18420"/>
    </cofactor>
</comment>
<evidence type="ECO:0000256" key="3">
    <source>
        <dbReference type="ARBA" id="ARBA00022553"/>
    </source>
</evidence>
<dbReference type="SUPFAM" id="SSF55957">
    <property type="entry name" value="Phosphoglucomutase, C-terminal domain"/>
    <property type="match status" value="1"/>
</dbReference>
<dbReference type="InterPro" id="IPR005852">
    <property type="entry name" value="PGM_a-D-Glc-sp"/>
</dbReference>